<keyword evidence="4 11" id="KW-0031">Aminopeptidase</keyword>
<name>A0ABQ9P3R3_9PEZI</name>
<dbReference type="Gene3D" id="3.30.540.30">
    <property type="match status" value="3"/>
</dbReference>
<evidence type="ECO:0000313" key="12">
    <source>
        <dbReference type="EMBL" id="KAJ9669239.1"/>
    </source>
</evidence>
<evidence type="ECO:0000256" key="2">
    <source>
        <dbReference type="ARBA" id="ARBA00004496"/>
    </source>
</evidence>
<keyword evidence="5 11" id="KW-0963">Cytoplasm</keyword>
<keyword evidence="13" id="KW-1185">Reference proteome</keyword>
<dbReference type="InterPro" id="IPR005317">
    <property type="entry name" value="Dipeptidyl-peptase3"/>
</dbReference>
<evidence type="ECO:0000256" key="6">
    <source>
        <dbReference type="ARBA" id="ARBA00022670"/>
    </source>
</evidence>
<dbReference type="EC" id="3.4.14.4" evidence="11"/>
<dbReference type="Proteomes" id="UP001172684">
    <property type="component" value="Unassembled WGS sequence"/>
</dbReference>
<keyword evidence="9 11" id="KW-0862">Zinc</keyword>
<evidence type="ECO:0000256" key="1">
    <source>
        <dbReference type="ARBA" id="ARBA00001336"/>
    </source>
</evidence>
<dbReference type="PANTHER" id="PTHR23422">
    <property type="entry name" value="DIPEPTIDYL PEPTIDASE III-RELATED"/>
    <property type="match status" value="1"/>
</dbReference>
<sequence length="660" mass="74590">MSRAAWHGTRIILRQVSPESLGIFDFILELYACCSGDWDGFVGKCGFAAAELDVFLEYAATFLSDVGNYYGSGDQKFVPNVSPDFLKKLASNSPKLERLYNEIAEPIVSTPPFSLGYPGDLAQSSYYPGSCIICKEEIALVSQALEARSIFPENTRIRKAKSGETPVFEVLQASVEKDEHAQEFPLPDSRGVIRLVRGDHSEELSLICSSLTEASKYAANETQRTFISQYIESFRTGSLHVYRDSQRTWITDKTPRVENIFGFVEPYRDPHGSRAEFEGLVAISDTEETKTLTRLVEHSARFIRRLPWADRNSIENNGKGPFEKALFEPPDFTSIHALAYCSSIIFPGINLPNYNDIRQDCGFKNVIIANRMSAESDKAELCPFLDESEAETFQRHKYPAYYWWVVLHELLGHGTGKMMVQESEEKFNFEINNPPLNPLTGNPITSWYRPGQTWTGQFGDLATTVDECRAELVGAYLMDDKELLALFGFTEESEITAEDLTYNTYLQLGVDGLRGLQNFNIDDGKWGQAHSRAHFATLKCLLTDGGGFMTIEKNPAEQKLSVRVDRSKIATHGKPALGRMLLRLHMYRCTADVQACRFYYEELSRVDGEYLEWREIVLAKNEPKPVFVQANTFLEGDEVVLKEYEPTKEGVIQSWAERAV</sequence>
<evidence type="ECO:0000256" key="9">
    <source>
        <dbReference type="ARBA" id="ARBA00022833"/>
    </source>
</evidence>
<comment type="cofactor">
    <cofactor evidence="11">
        <name>Zn(2+)</name>
        <dbReference type="ChEBI" id="CHEBI:29105"/>
    </cofactor>
    <text evidence="11">Binds 1 zinc ion per subunit.</text>
</comment>
<evidence type="ECO:0000256" key="8">
    <source>
        <dbReference type="ARBA" id="ARBA00022801"/>
    </source>
</evidence>
<dbReference type="PANTHER" id="PTHR23422:SF11">
    <property type="entry name" value="DIPEPTIDYL PEPTIDASE 3"/>
    <property type="match status" value="1"/>
</dbReference>
<evidence type="ECO:0000256" key="10">
    <source>
        <dbReference type="ARBA" id="ARBA00023049"/>
    </source>
</evidence>
<keyword evidence="8 11" id="KW-0378">Hydrolase</keyword>
<evidence type="ECO:0000256" key="5">
    <source>
        <dbReference type="ARBA" id="ARBA00022490"/>
    </source>
</evidence>
<organism evidence="12 13">
    <name type="scientific">Coniosporium apollinis</name>
    <dbReference type="NCBI Taxonomy" id="61459"/>
    <lineage>
        <taxon>Eukaryota</taxon>
        <taxon>Fungi</taxon>
        <taxon>Dikarya</taxon>
        <taxon>Ascomycota</taxon>
        <taxon>Pezizomycotina</taxon>
        <taxon>Dothideomycetes</taxon>
        <taxon>Dothideomycetes incertae sedis</taxon>
        <taxon>Coniosporium</taxon>
    </lineage>
</organism>
<dbReference type="InterPro" id="IPR039461">
    <property type="entry name" value="Peptidase_M49"/>
</dbReference>
<reference evidence="12" key="1">
    <citation type="submission" date="2022-10" db="EMBL/GenBank/DDBJ databases">
        <title>Culturing micro-colonial fungi from biological soil crusts in the Mojave desert and describing Neophaeococcomyces mojavensis, and introducing the new genera and species Taxawa tesnikishii.</title>
        <authorList>
            <person name="Kurbessoian T."/>
            <person name="Stajich J.E."/>
        </authorList>
    </citation>
    <scope>NUCLEOTIDE SEQUENCE</scope>
    <source>
        <strain evidence="12">TK_1</strain>
    </source>
</reference>
<keyword evidence="7 11" id="KW-0479">Metal-binding</keyword>
<evidence type="ECO:0000256" key="11">
    <source>
        <dbReference type="PIRNR" id="PIRNR007828"/>
    </source>
</evidence>
<keyword evidence="10 11" id="KW-0482">Metalloprotease</keyword>
<evidence type="ECO:0000313" key="13">
    <source>
        <dbReference type="Proteomes" id="UP001172684"/>
    </source>
</evidence>
<comment type="caution">
    <text evidence="12">The sequence shown here is derived from an EMBL/GenBank/DDBJ whole genome shotgun (WGS) entry which is preliminary data.</text>
</comment>
<comment type="catalytic activity">
    <reaction evidence="1 11">
        <text>Release of an N-terminal dipeptide from a peptide comprising four or more residues, with broad specificity. Also acts on dipeptidyl 2-naphthylamides.</text>
        <dbReference type="EC" id="3.4.14.4"/>
    </reaction>
</comment>
<keyword evidence="6 11" id="KW-0645">Protease</keyword>
<accession>A0ABQ9P3R3</accession>
<gene>
    <name evidence="12" type="ORF">H2201_000591</name>
</gene>
<evidence type="ECO:0000256" key="3">
    <source>
        <dbReference type="ARBA" id="ARBA00010200"/>
    </source>
</evidence>
<comment type="subcellular location">
    <subcellularLocation>
        <location evidence="2">Cytoplasm</location>
    </subcellularLocation>
</comment>
<evidence type="ECO:0000256" key="7">
    <source>
        <dbReference type="ARBA" id="ARBA00022723"/>
    </source>
</evidence>
<dbReference type="EMBL" id="JAPDRL010000003">
    <property type="protein sequence ID" value="KAJ9669239.1"/>
    <property type="molecule type" value="Genomic_DNA"/>
</dbReference>
<proteinExistence type="inferred from homology"/>
<dbReference type="PIRSF" id="PIRSF007828">
    <property type="entry name" value="Dipeptidyl-peptidase_III"/>
    <property type="match status" value="1"/>
</dbReference>
<dbReference type="Pfam" id="PF03571">
    <property type="entry name" value="Peptidase_M49"/>
    <property type="match status" value="1"/>
</dbReference>
<protein>
    <recommendedName>
        <fullName evidence="11">Dipeptidyl peptidase 3</fullName>
        <ecNumber evidence="11">3.4.14.4</ecNumber>
    </recommendedName>
    <alternativeName>
        <fullName evidence="11">Dipeptidyl aminopeptidase III</fullName>
    </alternativeName>
    <alternativeName>
        <fullName evidence="11">Dipeptidyl peptidase III</fullName>
    </alternativeName>
</protein>
<comment type="similarity">
    <text evidence="3 11">Belongs to the peptidase M49 family.</text>
</comment>
<evidence type="ECO:0000256" key="4">
    <source>
        <dbReference type="ARBA" id="ARBA00022438"/>
    </source>
</evidence>